<dbReference type="PANTHER" id="PTHR24260:SF136">
    <property type="entry name" value="GH08193P-RELATED"/>
    <property type="match status" value="1"/>
</dbReference>
<feature type="domain" description="Peptidase S1" evidence="2">
    <location>
        <begin position="372"/>
        <end position="604"/>
    </location>
</feature>
<dbReference type="SUPFAM" id="SSF50494">
    <property type="entry name" value="Trypsin-like serine proteases"/>
    <property type="match status" value="2"/>
</dbReference>
<dbReference type="GO" id="GO:0006508">
    <property type="term" value="P:proteolysis"/>
    <property type="evidence" value="ECO:0007669"/>
    <property type="project" value="InterPro"/>
</dbReference>
<organism evidence="3">
    <name type="scientific">Notodromas monacha</name>
    <dbReference type="NCBI Taxonomy" id="399045"/>
    <lineage>
        <taxon>Eukaryota</taxon>
        <taxon>Metazoa</taxon>
        <taxon>Ecdysozoa</taxon>
        <taxon>Arthropoda</taxon>
        <taxon>Crustacea</taxon>
        <taxon>Oligostraca</taxon>
        <taxon>Ostracoda</taxon>
        <taxon>Podocopa</taxon>
        <taxon>Podocopida</taxon>
        <taxon>Cypridocopina</taxon>
        <taxon>Cypridoidea</taxon>
        <taxon>Cyprididae</taxon>
        <taxon>Notodromas</taxon>
    </lineage>
</organism>
<feature type="non-terminal residue" evidence="3">
    <location>
        <position position="1"/>
    </location>
</feature>
<accession>A0A7R9BMZ0</accession>
<dbReference type="GO" id="GO:0004252">
    <property type="term" value="F:serine-type endopeptidase activity"/>
    <property type="evidence" value="ECO:0007669"/>
    <property type="project" value="InterPro"/>
</dbReference>
<evidence type="ECO:0000313" key="4">
    <source>
        <dbReference type="Proteomes" id="UP000678499"/>
    </source>
</evidence>
<reference evidence="3" key="1">
    <citation type="submission" date="2020-11" db="EMBL/GenBank/DDBJ databases">
        <authorList>
            <person name="Tran Van P."/>
        </authorList>
    </citation>
    <scope>NUCLEOTIDE SEQUENCE</scope>
</reference>
<evidence type="ECO:0000313" key="3">
    <source>
        <dbReference type="EMBL" id="CAD7276821.1"/>
    </source>
</evidence>
<dbReference type="Pfam" id="PF00089">
    <property type="entry name" value="Trypsin"/>
    <property type="match status" value="1"/>
</dbReference>
<evidence type="ECO:0000259" key="2">
    <source>
        <dbReference type="SMART" id="SM00020"/>
    </source>
</evidence>
<dbReference type="EMBL" id="OA882759">
    <property type="protein sequence ID" value="CAD7276821.1"/>
    <property type="molecule type" value="Genomic_DNA"/>
</dbReference>
<evidence type="ECO:0000256" key="1">
    <source>
        <dbReference type="SAM" id="MobiDB-lite"/>
    </source>
</evidence>
<dbReference type="EMBL" id="CAJPEX010000722">
    <property type="protein sequence ID" value="CAG0916973.1"/>
    <property type="molecule type" value="Genomic_DNA"/>
</dbReference>
<dbReference type="Gene3D" id="2.40.10.10">
    <property type="entry name" value="Trypsin-like serine proteases"/>
    <property type="match status" value="2"/>
</dbReference>
<sequence>MNNLPVKDPVQLQMIAYIVNHSNPPADEFDEDFSRIEGVVADTDRTQAPYFAEIYLPFHNTEFHAVLAGALISKRHVLTASYGVDPDLYAAMGLSFSFIFVKLGTEPNQEFIVNTPSIIRHPSYNMSREITDQSDNTLAKYQPAIVPLSSDARLGEDVNIVPIIVFPFANYIGDQVTILDSIGTENSHALQQLSYVGVECNSSILNEEWASCFQLADLSFSAIWDYGVVGSPVIVNFGTAAAAVISVKTLQYSSLNDIVSTQGASSMSFAEHAGFVCEYADSCIYDNPEPKTTDAVTSPQTQLKENTSQFCFESRDIHFDSPVSSSVFSGRSARISMENTNNDAQRPIAQILAAIGNRSNTSSEFSNTEYSRIEGGVAETDGTKAPYFARVDVTTNLNLRTPMSVGALISKRHILTTAWVIDPLSYESSSPYFNSITTIHAILGDSQEFEVGLSNVIRHPDYVRWTYGETSLNTRIRNQPAILRLPSDAVLGDYVKTIPIMSNAGSSYIGQSVTILDWNLNLRSGDFHSTNKANYVGVGCSTFFMSLEWSLCFELADTSLPSSLDKIGKMGSPIVVDYGTEKAALVGVKTYYIIVNPALSTRVTTIASSMSYDGHTAFVCQYADNPPNSWAEFTGIRRKFPTLPMTSPGLETKDPEKHKTDLNSRIIIRTTRVLQKAALKLRNHFFSSSEEEDDYLDLIKLLFDKYGNASASKNKLYLEIEQLSPLDESMRAAAEYAYQISPLFMKLKKIEPNPDVIENRANHSQAECQSSWRCKKCSSKHHTSLCIKVKPQEEKEEKIEEPDDLVHRQLILNEIKSFKEDWKKQIVTQKEDPSPPQKVQEEPKDPKA</sequence>
<dbReference type="Proteomes" id="UP000678499">
    <property type="component" value="Unassembled WGS sequence"/>
</dbReference>
<dbReference type="InterPro" id="IPR043504">
    <property type="entry name" value="Peptidase_S1_PA_chymotrypsin"/>
</dbReference>
<gene>
    <name evidence="3" type="ORF">NMOB1V02_LOCUS4571</name>
</gene>
<dbReference type="PANTHER" id="PTHR24260">
    <property type="match status" value="1"/>
</dbReference>
<feature type="region of interest" description="Disordered" evidence="1">
    <location>
        <begin position="826"/>
        <end position="848"/>
    </location>
</feature>
<dbReference type="InterPro" id="IPR051333">
    <property type="entry name" value="CLIP_Serine_Protease"/>
</dbReference>
<dbReference type="SMART" id="SM00020">
    <property type="entry name" value="Tryp_SPc"/>
    <property type="match status" value="1"/>
</dbReference>
<dbReference type="InterPro" id="IPR009003">
    <property type="entry name" value="Peptidase_S1_PA"/>
</dbReference>
<protein>
    <recommendedName>
        <fullName evidence="2">Peptidase S1 domain-containing protein</fullName>
    </recommendedName>
</protein>
<proteinExistence type="predicted"/>
<dbReference type="InterPro" id="IPR001254">
    <property type="entry name" value="Trypsin_dom"/>
</dbReference>
<name>A0A7R9BMZ0_9CRUS</name>
<keyword evidence="4" id="KW-1185">Reference proteome</keyword>
<dbReference type="OrthoDB" id="5565075at2759"/>
<dbReference type="AlphaFoldDB" id="A0A7R9BMZ0"/>